<dbReference type="InterPro" id="IPR038765">
    <property type="entry name" value="Papain-like_cys_pep_sf"/>
</dbReference>
<name>A0A4Y8KUG4_9BACT</name>
<organism evidence="1 2">
    <name type="scientific">Dysgonomonas capnocytophagoides</name>
    <dbReference type="NCBI Taxonomy" id="45254"/>
    <lineage>
        <taxon>Bacteria</taxon>
        <taxon>Pseudomonadati</taxon>
        <taxon>Bacteroidota</taxon>
        <taxon>Bacteroidia</taxon>
        <taxon>Bacteroidales</taxon>
        <taxon>Dysgonomonadaceae</taxon>
        <taxon>Dysgonomonas</taxon>
    </lineage>
</organism>
<dbReference type="OrthoDB" id="1148539at2"/>
<evidence type="ECO:0008006" key="3">
    <source>
        <dbReference type="Google" id="ProtNLM"/>
    </source>
</evidence>
<dbReference type="RefSeq" id="WP_134437416.1">
    <property type="nucleotide sequence ID" value="NZ_SOML01000015.1"/>
</dbReference>
<dbReference type="AlphaFoldDB" id="A0A4Y8KUG4"/>
<dbReference type="Proteomes" id="UP000297861">
    <property type="component" value="Unassembled WGS sequence"/>
</dbReference>
<proteinExistence type="predicted"/>
<dbReference type="STRING" id="1121485.GCA_000426485_01616"/>
<sequence length="211" mass="24125">MVSGKYRWVNNLFVVIFLICISSCTSSPTQKNGVEEREVLLLENGDIIYRHGNGFFSGYFKNTSQKEQLYSHAGIVSVSGDSIFVIHSEASEFTGIGGVKKESLQFFLKDITTWGVYRLDTIKEVRDSIVITALKYLSDNRQFDFDFNSDDDSKIYCTELIALSINKVMHRNLIEANGHLGKKVYFAVDDTYMIPQMRNIIQHHEDNLNSR</sequence>
<dbReference type="Gene3D" id="3.90.1720.10">
    <property type="entry name" value="endopeptidase domain like (from Nostoc punctiforme)"/>
    <property type="match status" value="1"/>
</dbReference>
<comment type="caution">
    <text evidence="1">The sequence shown here is derived from an EMBL/GenBank/DDBJ whole genome shotgun (WGS) entry which is preliminary data.</text>
</comment>
<accession>A0A4Y8KUG4</accession>
<evidence type="ECO:0000313" key="2">
    <source>
        <dbReference type="Proteomes" id="UP000297861"/>
    </source>
</evidence>
<protein>
    <recommendedName>
        <fullName evidence="3">YiiX family permuted papain-like enzyme</fullName>
    </recommendedName>
</protein>
<gene>
    <name evidence="1" type="ORF">E2605_17905</name>
</gene>
<dbReference type="SUPFAM" id="SSF54001">
    <property type="entry name" value="Cysteine proteinases"/>
    <property type="match status" value="1"/>
</dbReference>
<evidence type="ECO:0000313" key="1">
    <source>
        <dbReference type="EMBL" id="TFD92989.1"/>
    </source>
</evidence>
<dbReference type="EMBL" id="SOML01000015">
    <property type="protein sequence ID" value="TFD92989.1"/>
    <property type="molecule type" value="Genomic_DNA"/>
</dbReference>
<dbReference type="InterPro" id="IPR024453">
    <property type="entry name" value="Peptidase_C92"/>
</dbReference>
<keyword evidence="2" id="KW-1185">Reference proteome</keyword>
<reference evidence="1 2" key="1">
    <citation type="submission" date="2019-03" db="EMBL/GenBank/DDBJ databases">
        <title>San Antonio Military Medical Center submission to MRSN (WRAIR), pending publication.</title>
        <authorList>
            <person name="Blyth D.M."/>
            <person name="Mccarthy S.L."/>
            <person name="Schall S.E."/>
            <person name="Stam J.A."/>
            <person name="Ong A.C."/>
            <person name="Mcgann P.T."/>
        </authorList>
    </citation>
    <scope>NUCLEOTIDE SEQUENCE [LARGE SCALE GENOMIC DNA]</scope>
    <source>
        <strain evidence="1 2">MRSN571793</strain>
    </source>
</reference>
<dbReference type="Pfam" id="PF05708">
    <property type="entry name" value="Peptidase_C92"/>
    <property type="match status" value="1"/>
</dbReference>